<evidence type="ECO:0000313" key="4">
    <source>
        <dbReference type="Ensembl" id="ENSCSAVP00000019732.1"/>
    </source>
</evidence>
<proteinExistence type="predicted"/>
<keyword evidence="1" id="KW-0677">Repeat</keyword>
<dbReference type="STRING" id="51511.ENSCSAVP00000019732"/>
<dbReference type="Gene3D" id="2.30.42.10">
    <property type="match status" value="2"/>
</dbReference>
<dbReference type="GO" id="GO:0043495">
    <property type="term" value="F:protein-membrane adaptor activity"/>
    <property type="evidence" value="ECO:0007669"/>
    <property type="project" value="TreeGrafter"/>
</dbReference>
<dbReference type="FunCoup" id="H2ZQ66">
    <property type="interactions" value="13"/>
</dbReference>
<dbReference type="OMA" id="NGQIHGH"/>
<dbReference type="PROSITE" id="PS50106">
    <property type="entry name" value="PDZ"/>
    <property type="match status" value="2"/>
</dbReference>
<dbReference type="CDD" id="cd06768">
    <property type="entry name" value="PDZ_NHERF-like"/>
    <property type="match status" value="2"/>
</dbReference>
<evidence type="ECO:0000259" key="3">
    <source>
        <dbReference type="PROSITE" id="PS50106"/>
    </source>
</evidence>
<dbReference type="SUPFAM" id="SSF50156">
    <property type="entry name" value="PDZ domain-like"/>
    <property type="match status" value="2"/>
</dbReference>
<evidence type="ECO:0000256" key="1">
    <source>
        <dbReference type="ARBA" id="ARBA00022737"/>
    </source>
</evidence>
<keyword evidence="5" id="KW-1185">Reference proteome</keyword>
<dbReference type="Pfam" id="PF09007">
    <property type="entry name" value="EBP50_C"/>
    <property type="match status" value="1"/>
</dbReference>
<organism evidence="4 5">
    <name type="scientific">Ciona savignyi</name>
    <name type="common">Pacific transparent sea squirt</name>
    <dbReference type="NCBI Taxonomy" id="51511"/>
    <lineage>
        <taxon>Eukaryota</taxon>
        <taxon>Metazoa</taxon>
        <taxon>Chordata</taxon>
        <taxon>Tunicata</taxon>
        <taxon>Ascidiacea</taxon>
        <taxon>Phlebobranchia</taxon>
        <taxon>Cionidae</taxon>
        <taxon>Ciona</taxon>
    </lineage>
</organism>
<dbReference type="GO" id="GO:0072659">
    <property type="term" value="P:protein localization to plasma membrane"/>
    <property type="evidence" value="ECO:0007669"/>
    <property type="project" value="TreeGrafter"/>
</dbReference>
<feature type="compositionally biased region" description="Polar residues" evidence="2">
    <location>
        <begin position="240"/>
        <end position="268"/>
    </location>
</feature>
<dbReference type="eggNOG" id="KOG3528">
    <property type="taxonomic scope" value="Eukaryota"/>
</dbReference>
<feature type="region of interest" description="Disordered" evidence="2">
    <location>
        <begin position="230"/>
        <end position="308"/>
    </location>
</feature>
<dbReference type="GeneTree" id="ENSGT00950000182849"/>
<evidence type="ECO:0000256" key="2">
    <source>
        <dbReference type="SAM" id="MobiDB-lite"/>
    </source>
</evidence>
<dbReference type="InterPro" id="IPR051067">
    <property type="entry name" value="NHER"/>
</dbReference>
<dbReference type="Pfam" id="PF00595">
    <property type="entry name" value="PDZ"/>
    <property type="match status" value="2"/>
</dbReference>
<dbReference type="Ensembl" id="ENSCSAVT00000019945.1">
    <property type="protein sequence ID" value="ENSCSAVP00000019732.1"/>
    <property type="gene ID" value="ENSCSAVG00000011570.1"/>
</dbReference>
<sequence>MATVHKPRLCHIEQGPNGYGFLLHGEKGKPGQTVRKVESGSPAETAGLRVGDVLVTVNGKNVQNETHQQIVARIKEKSGETDILVVDEEANNYFTKNNIVVTEDLIHNGVQETTTETTTAETESSEPIEPRRPRLCKLIRGDQGYGFNLHSEKGKQGRFIRSVDEGGSAEVAGMHAGDRIIEINGVNMEYDRHANLVLAIKESGDSVELLVVDELADNFFKSCQVTPTAQHVTGQLPEPSVQNTAPEPTTKTESAPSASTTAPQWNGDNKSELLSMDLTTLKSKARNSKKKSAPSSNWNNRQAIFNNL</sequence>
<dbReference type="Proteomes" id="UP000007875">
    <property type="component" value="Unassembled WGS sequence"/>
</dbReference>
<dbReference type="SMART" id="SM00228">
    <property type="entry name" value="PDZ"/>
    <property type="match status" value="2"/>
</dbReference>
<evidence type="ECO:0000313" key="5">
    <source>
        <dbReference type="Proteomes" id="UP000007875"/>
    </source>
</evidence>
<dbReference type="HOGENOM" id="CLU_038627_1_0_1"/>
<dbReference type="GO" id="GO:0005102">
    <property type="term" value="F:signaling receptor binding"/>
    <property type="evidence" value="ECO:0007669"/>
    <property type="project" value="TreeGrafter"/>
</dbReference>
<dbReference type="InterPro" id="IPR001478">
    <property type="entry name" value="PDZ"/>
</dbReference>
<dbReference type="InterPro" id="IPR015098">
    <property type="entry name" value="EBP50_C"/>
</dbReference>
<dbReference type="PANTHER" id="PTHR14191:SF3">
    <property type="entry name" value="NA(+)_H(+) EXCHANGE REGULATORY COFACTOR-LIKE PROTEIN NRFL-1"/>
    <property type="match status" value="1"/>
</dbReference>
<dbReference type="InterPro" id="IPR036034">
    <property type="entry name" value="PDZ_sf"/>
</dbReference>
<dbReference type="AlphaFoldDB" id="H2ZQ66"/>
<protein>
    <recommendedName>
        <fullName evidence="3">PDZ domain-containing protein</fullName>
    </recommendedName>
</protein>
<feature type="compositionally biased region" description="Basic residues" evidence="2">
    <location>
        <begin position="283"/>
        <end position="292"/>
    </location>
</feature>
<reference evidence="4" key="2">
    <citation type="submission" date="2025-08" db="UniProtKB">
        <authorList>
            <consortium name="Ensembl"/>
        </authorList>
    </citation>
    <scope>IDENTIFICATION</scope>
</reference>
<dbReference type="InParanoid" id="H2ZQ66"/>
<reference evidence="4" key="3">
    <citation type="submission" date="2025-09" db="UniProtKB">
        <authorList>
            <consortium name="Ensembl"/>
        </authorList>
    </citation>
    <scope>IDENTIFICATION</scope>
</reference>
<dbReference type="PANTHER" id="PTHR14191">
    <property type="entry name" value="PDZ DOMAIN CONTAINING PROTEIN"/>
    <property type="match status" value="1"/>
</dbReference>
<accession>H2ZQ66</accession>
<name>H2ZQ66_CIOSA</name>
<dbReference type="GO" id="GO:0016324">
    <property type="term" value="C:apical plasma membrane"/>
    <property type="evidence" value="ECO:0007669"/>
    <property type="project" value="TreeGrafter"/>
</dbReference>
<feature type="domain" description="PDZ" evidence="3">
    <location>
        <begin position="135"/>
        <end position="215"/>
    </location>
</feature>
<reference evidence="5" key="1">
    <citation type="submission" date="2003-08" db="EMBL/GenBank/DDBJ databases">
        <authorList>
            <person name="Birren B."/>
            <person name="Nusbaum C."/>
            <person name="Abebe A."/>
            <person name="Abouelleil A."/>
            <person name="Adekoya E."/>
            <person name="Ait-zahra M."/>
            <person name="Allen N."/>
            <person name="Allen T."/>
            <person name="An P."/>
            <person name="Anderson M."/>
            <person name="Anderson S."/>
            <person name="Arachchi H."/>
            <person name="Armbruster J."/>
            <person name="Bachantsang P."/>
            <person name="Baldwin J."/>
            <person name="Barry A."/>
            <person name="Bayul T."/>
            <person name="Blitshsteyn B."/>
            <person name="Bloom T."/>
            <person name="Blye J."/>
            <person name="Boguslavskiy L."/>
            <person name="Borowsky M."/>
            <person name="Boukhgalter B."/>
            <person name="Brunache A."/>
            <person name="Butler J."/>
            <person name="Calixte N."/>
            <person name="Calvo S."/>
            <person name="Camarata J."/>
            <person name="Campo K."/>
            <person name="Chang J."/>
            <person name="Cheshatsang Y."/>
            <person name="Citroen M."/>
            <person name="Collymore A."/>
            <person name="Considine T."/>
            <person name="Cook A."/>
            <person name="Cooke P."/>
            <person name="Corum B."/>
            <person name="Cuomo C."/>
            <person name="David R."/>
            <person name="Dawoe T."/>
            <person name="Degray S."/>
            <person name="Dodge S."/>
            <person name="Dooley K."/>
            <person name="Dorje P."/>
            <person name="Dorjee K."/>
            <person name="Dorris L."/>
            <person name="Duffey N."/>
            <person name="Dupes A."/>
            <person name="Elkins T."/>
            <person name="Engels R."/>
            <person name="Erickson J."/>
            <person name="Farina A."/>
            <person name="Faro S."/>
            <person name="Ferreira P."/>
            <person name="Fischer H."/>
            <person name="Fitzgerald M."/>
            <person name="Foley K."/>
            <person name="Gage D."/>
            <person name="Galagan J."/>
            <person name="Gearin G."/>
            <person name="Gnerre S."/>
            <person name="Gnirke A."/>
            <person name="Goyette A."/>
            <person name="Graham J."/>
            <person name="Grandbois E."/>
            <person name="Gyaltsen K."/>
            <person name="Hafez N."/>
            <person name="Hagopian D."/>
            <person name="Hagos B."/>
            <person name="Hall J."/>
            <person name="Hatcher B."/>
            <person name="Heller A."/>
            <person name="Higgins H."/>
            <person name="Honan T."/>
            <person name="Horn A."/>
            <person name="Houde N."/>
            <person name="Hughes L."/>
            <person name="Hulme W."/>
            <person name="Husby E."/>
            <person name="Iliev I."/>
            <person name="Jaffe D."/>
            <person name="Jones C."/>
            <person name="Kamal M."/>
            <person name="Kamat A."/>
            <person name="Kamvysselis M."/>
            <person name="Karlsson E."/>
            <person name="Kells C."/>
            <person name="Kieu A."/>
            <person name="Kisner P."/>
            <person name="Kodira C."/>
            <person name="Kulbokas E."/>
            <person name="Labutti K."/>
            <person name="Lama D."/>
            <person name="Landers T."/>
            <person name="Leger J."/>
            <person name="Levine S."/>
            <person name="Lewis D."/>
            <person name="Lewis T."/>
            <person name="Lindblad-toh K."/>
            <person name="Liu X."/>
            <person name="Lokyitsang T."/>
            <person name="Lokyitsang Y."/>
            <person name="Lucien O."/>
            <person name="Lui A."/>
            <person name="Ma L.J."/>
            <person name="Mabbitt R."/>
            <person name="Macdonald J."/>
            <person name="Maclean C."/>
            <person name="Major J."/>
            <person name="Manning J."/>
            <person name="Marabella R."/>
            <person name="Maru K."/>
            <person name="Matthews C."/>
            <person name="Mauceli E."/>
            <person name="Mccarthy M."/>
            <person name="Mcdonough S."/>
            <person name="Mcghee T."/>
            <person name="Meldrim J."/>
            <person name="Meneus L."/>
            <person name="Mesirov J."/>
            <person name="Mihalev A."/>
            <person name="Mihova T."/>
            <person name="Mikkelsen T."/>
            <person name="Mlenga V."/>
            <person name="Moru K."/>
            <person name="Mozes J."/>
            <person name="Mulrain L."/>
            <person name="Munson G."/>
            <person name="Naylor J."/>
            <person name="Newes C."/>
            <person name="Nguyen C."/>
            <person name="Nguyen N."/>
            <person name="Nguyen T."/>
            <person name="Nicol R."/>
            <person name="Nielsen C."/>
            <person name="Nizzari M."/>
            <person name="Norbu C."/>
            <person name="Norbu N."/>
            <person name="O'donnell P."/>
            <person name="Okoawo O."/>
            <person name="O'leary S."/>
            <person name="Omotosho B."/>
            <person name="O'neill K."/>
            <person name="Osman S."/>
            <person name="Parker S."/>
            <person name="Perrin D."/>
            <person name="Phunkhang P."/>
            <person name="Piqani B."/>
            <person name="Purcell S."/>
            <person name="Rachupka T."/>
            <person name="Ramasamy U."/>
            <person name="Rameau R."/>
            <person name="Ray V."/>
            <person name="Raymond C."/>
            <person name="Retta R."/>
            <person name="Richardson S."/>
            <person name="Rise C."/>
            <person name="Rodriguez J."/>
            <person name="Rogers J."/>
            <person name="Rogov P."/>
            <person name="Rutman M."/>
            <person name="Schupbach R."/>
            <person name="Seaman C."/>
            <person name="Settipalli S."/>
            <person name="Sharpe T."/>
            <person name="Sheridan J."/>
            <person name="Sherpa N."/>
            <person name="Shi J."/>
            <person name="Smirnov S."/>
            <person name="Smith C."/>
            <person name="Sougnez C."/>
            <person name="Spencer B."/>
            <person name="Stalker J."/>
            <person name="Stange-thomann N."/>
            <person name="Stavropoulos S."/>
            <person name="Stetson K."/>
            <person name="Stone C."/>
            <person name="Stone S."/>
            <person name="Stubbs M."/>
            <person name="Talamas J."/>
            <person name="Tchuinga P."/>
            <person name="Tenzing P."/>
            <person name="Tesfaye S."/>
            <person name="Theodore J."/>
            <person name="Thoulutsang Y."/>
            <person name="Topham K."/>
            <person name="Towey S."/>
            <person name="Tsamla T."/>
            <person name="Tsomo N."/>
            <person name="Vallee D."/>
            <person name="Vassiliev H."/>
            <person name="Venkataraman V."/>
            <person name="Vinson J."/>
            <person name="Vo A."/>
            <person name="Wade C."/>
            <person name="Wang S."/>
            <person name="Wangchuk T."/>
            <person name="Wangdi T."/>
            <person name="Whittaker C."/>
            <person name="Wilkinson J."/>
            <person name="Wu Y."/>
            <person name="Wyman D."/>
            <person name="Yadav S."/>
            <person name="Yang S."/>
            <person name="Yang X."/>
            <person name="Yeager S."/>
            <person name="Yee E."/>
            <person name="Young G."/>
            <person name="Zainoun J."/>
            <person name="Zembeck L."/>
            <person name="Zimmer A."/>
            <person name="Zody M."/>
            <person name="Lander E."/>
        </authorList>
    </citation>
    <scope>NUCLEOTIDE SEQUENCE [LARGE SCALE GENOMIC DNA]</scope>
</reference>
<feature type="domain" description="PDZ" evidence="3">
    <location>
        <begin position="9"/>
        <end position="89"/>
    </location>
</feature>